<comment type="similarity">
    <text evidence="2">Belongs to the methylmalonyl-CoA mutase family.</text>
</comment>
<proteinExistence type="inferred from homology"/>
<dbReference type="InterPro" id="IPR006099">
    <property type="entry name" value="MeMalonylCoA_mutase_a/b_cat"/>
</dbReference>
<dbReference type="Gene3D" id="3.40.50.280">
    <property type="entry name" value="Cobalamin-binding domain"/>
    <property type="match status" value="1"/>
</dbReference>
<evidence type="ECO:0000259" key="6">
    <source>
        <dbReference type="Pfam" id="PF01642"/>
    </source>
</evidence>
<name>A0A9D1PKY4_9BACI</name>
<keyword evidence="5" id="KW-0170">Cobalt</keyword>
<dbReference type="SUPFAM" id="SSF52242">
    <property type="entry name" value="Cobalamin (vitamin B12)-binding domain"/>
    <property type="match status" value="1"/>
</dbReference>
<reference evidence="7" key="2">
    <citation type="submission" date="2021-04" db="EMBL/GenBank/DDBJ databases">
        <authorList>
            <person name="Gilroy R."/>
        </authorList>
    </citation>
    <scope>NUCLEOTIDE SEQUENCE</scope>
    <source>
        <strain evidence="7">CHK169-2315</strain>
    </source>
</reference>
<dbReference type="PANTHER" id="PTHR48101:SF1">
    <property type="entry name" value="METHYLMALONYL-COA MUTASE, LARGE SUBUNIT"/>
    <property type="match status" value="1"/>
</dbReference>
<dbReference type="PANTHER" id="PTHR48101">
    <property type="entry name" value="METHYLMALONYL-COA MUTASE, MITOCHONDRIAL-RELATED"/>
    <property type="match status" value="1"/>
</dbReference>
<dbReference type="GO" id="GO:0046872">
    <property type="term" value="F:metal ion binding"/>
    <property type="evidence" value="ECO:0007669"/>
    <property type="project" value="InterPro"/>
</dbReference>
<keyword evidence="4" id="KW-0413">Isomerase</keyword>
<dbReference type="SUPFAM" id="SSF51703">
    <property type="entry name" value="Cobalamin (vitamin B12)-dependent enzymes"/>
    <property type="match status" value="1"/>
</dbReference>
<evidence type="ECO:0000313" key="8">
    <source>
        <dbReference type="Proteomes" id="UP000823937"/>
    </source>
</evidence>
<reference evidence="7" key="1">
    <citation type="journal article" date="2021" name="PeerJ">
        <title>Extensive microbial diversity within the chicken gut microbiome revealed by metagenomics and culture.</title>
        <authorList>
            <person name="Gilroy R."/>
            <person name="Ravi A."/>
            <person name="Getino M."/>
            <person name="Pursley I."/>
            <person name="Horton D.L."/>
            <person name="Alikhan N.F."/>
            <person name="Baker D."/>
            <person name="Gharbi K."/>
            <person name="Hall N."/>
            <person name="Watson M."/>
            <person name="Adriaenssens E.M."/>
            <person name="Foster-Nyarko E."/>
            <person name="Jarju S."/>
            <person name="Secka A."/>
            <person name="Antonio M."/>
            <person name="Oren A."/>
            <person name="Chaudhuri R.R."/>
            <person name="La Ragione R."/>
            <person name="Hildebrand F."/>
            <person name="Pallen M.J."/>
        </authorList>
    </citation>
    <scope>NUCLEOTIDE SEQUENCE</scope>
    <source>
        <strain evidence="7">CHK169-2315</strain>
    </source>
</reference>
<gene>
    <name evidence="7" type="ORF">H9895_02625</name>
</gene>
<feature type="domain" description="Methylmalonyl-CoA mutase alpha/beta chain catalytic" evidence="6">
    <location>
        <begin position="187"/>
        <end position="416"/>
    </location>
</feature>
<sequence>MISEMKQTTFPRIDDAKWREVAETSLRGLPFEKLITKTLEDIDIEPLYTKEAFERQYADKHDAMLKTIRKGIGSQNWTIAQRSYAKDGAKFLEDSIVAIEKGNEAIVYDGAHGVVWTDDQLKKLATLMTKYPIYAFQVHSNDDFLSVFNNINESDRALVRGAVTGYDIDLPNGYDNVRTVVADLVEDHDRGADIVTELALTLAIATEQLEEYDSFTAFANDFIVRYAIDTNFFMEMAKLRAFRLLWQTLAEAYGEKEAPNAMIYTETSLRTYSKLDIYVNLLRAGNEAFSAVLGGADVVTVHPHDVLSAITPQSERIARNVQLVIKEETFVHYVLDPAGGSYYIDSLTDQLVERAWQAFLEIEEKGGYLAYVNSDAYNEKIASLHEKRLTLLSTHKASLIGTNIYADLENVIEDDQPTLVVENRLAEPYENFRNYFKENQLNVVLLNFGMLKDYKPRADFAKGFLAAGGIEVSAEPAFNTAEEGAKWAKENSFDYAIICASAKETETFVDGFVEHFPGNKKIDVAGKCAPELAEKWQAKGIHGFIYKGQDQLEKFQLLQSFVEKEGR</sequence>
<evidence type="ECO:0000256" key="2">
    <source>
        <dbReference type="ARBA" id="ARBA00008465"/>
    </source>
</evidence>
<evidence type="ECO:0000256" key="1">
    <source>
        <dbReference type="ARBA" id="ARBA00001922"/>
    </source>
</evidence>
<dbReference type="InterPro" id="IPR016176">
    <property type="entry name" value="Cbl-dep_enz_cat"/>
</dbReference>
<evidence type="ECO:0000256" key="3">
    <source>
        <dbReference type="ARBA" id="ARBA00022628"/>
    </source>
</evidence>
<dbReference type="InterPro" id="IPR036724">
    <property type="entry name" value="Cobalamin-bd_sf"/>
</dbReference>
<dbReference type="Gene3D" id="3.20.20.240">
    <property type="entry name" value="Methylmalonyl-CoA mutase"/>
    <property type="match status" value="1"/>
</dbReference>
<accession>A0A9D1PKY4</accession>
<keyword evidence="3" id="KW-0846">Cobalamin</keyword>
<comment type="cofactor">
    <cofactor evidence="1">
        <name>adenosylcob(III)alamin</name>
        <dbReference type="ChEBI" id="CHEBI:18408"/>
    </cofactor>
</comment>
<comment type="caution">
    <text evidence="7">The sequence shown here is derived from an EMBL/GenBank/DDBJ whole genome shotgun (WGS) entry which is preliminary data.</text>
</comment>
<dbReference type="EMBL" id="DXHX01000037">
    <property type="protein sequence ID" value="HIV73957.1"/>
    <property type="molecule type" value="Genomic_DNA"/>
</dbReference>
<evidence type="ECO:0000256" key="5">
    <source>
        <dbReference type="ARBA" id="ARBA00023285"/>
    </source>
</evidence>
<protein>
    <submittedName>
        <fullName evidence="7">Methylmalonyl-CoA mutase</fullName>
    </submittedName>
</protein>
<evidence type="ECO:0000313" key="7">
    <source>
        <dbReference type="EMBL" id="HIV73957.1"/>
    </source>
</evidence>
<dbReference type="AlphaFoldDB" id="A0A9D1PKY4"/>
<dbReference type="Proteomes" id="UP000823937">
    <property type="component" value="Unassembled WGS sequence"/>
</dbReference>
<evidence type="ECO:0000256" key="4">
    <source>
        <dbReference type="ARBA" id="ARBA00023235"/>
    </source>
</evidence>
<dbReference type="GO" id="GO:0031419">
    <property type="term" value="F:cobalamin binding"/>
    <property type="evidence" value="ECO:0007669"/>
    <property type="project" value="UniProtKB-KW"/>
</dbReference>
<dbReference type="GO" id="GO:0016866">
    <property type="term" value="F:intramolecular transferase activity"/>
    <property type="evidence" value="ECO:0007669"/>
    <property type="project" value="InterPro"/>
</dbReference>
<organism evidence="7 8">
    <name type="scientific">Candidatus Pseudogracilibacillus intestinigallinarum</name>
    <dbReference type="NCBI Taxonomy" id="2838742"/>
    <lineage>
        <taxon>Bacteria</taxon>
        <taxon>Bacillati</taxon>
        <taxon>Bacillota</taxon>
        <taxon>Bacilli</taxon>
        <taxon>Bacillales</taxon>
        <taxon>Bacillaceae</taxon>
        <taxon>Pseudogracilibacillus</taxon>
    </lineage>
</organism>
<dbReference type="Pfam" id="PF01642">
    <property type="entry name" value="MM_CoA_mutase"/>
    <property type="match status" value="1"/>
</dbReference>